<organism evidence="1">
    <name type="scientific">Rattus norvegicus</name>
    <name type="common">Rat</name>
    <dbReference type="NCBI Taxonomy" id="10116"/>
    <lineage>
        <taxon>Eukaryota</taxon>
        <taxon>Metazoa</taxon>
        <taxon>Chordata</taxon>
        <taxon>Craniata</taxon>
        <taxon>Vertebrata</taxon>
        <taxon>Euteleostomi</taxon>
        <taxon>Mammalia</taxon>
        <taxon>Eutheria</taxon>
        <taxon>Euarchontoglires</taxon>
        <taxon>Glires</taxon>
        <taxon>Rodentia</taxon>
        <taxon>Myomorpha</taxon>
        <taxon>Muroidea</taxon>
        <taxon>Muridae</taxon>
        <taxon>Murinae</taxon>
        <taxon>Rattus</taxon>
    </lineage>
</organism>
<gene>
    <name evidence="2 4" type="primary">Tug1</name>
    <name evidence="1" type="synonym">LOC100125371</name>
</gene>
<evidence type="ECO:0000313" key="1">
    <source>
        <dbReference type="EMBL" id="AAH89106.1"/>
    </source>
</evidence>
<evidence type="ECO:0000313" key="2">
    <source>
        <dbReference type="Ensembl" id="ENSRNOP00000078782.1"/>
    </source>
</evidence>
<dbReference type="EMBL" id="BC089106">
    <property type="protein sequence ID" value="AAH89106.1"/>
    <property type="molecule type" value="mRNA"/>
</dbReference>
<evidence type="ECO:0000313" key="3">
    <source>
        <dbReference type="Proteomes" id="UP000002494"/>
    </source>
</evidence>
<name>Q5HZA8_RAT</name>
<reference evidence="1" key="1">
    <citation type="journal article" date="2004" name="Genome Res.">
        <title>The status, quality, and expansion of the NIH full-length cDNA project: the Mammalian Gene Collection (MGC).</title>
        <authorList>
            <consortium name="The MGC Project Team"/>
            <person name="Gerhard D.S."/>
            <person name="Wagner L."/>
            <person name="Feingold E.A."/>
            <person name="Shenmen C.M."/>
            <person name="Grouse L.H."/>
            <person name="Schuler G."/>
            <person name="Klein S.L."/>
            <person name="Old S."/>
            <person name="Rasooly R."/>
            <person name="Good P."/>
            <person name="Guyer M."/>
            <person name="Peck A.M."/>
            <person name="Derge J.G."/>
            <person name="Lipman D."/>
            <person name="Collins F.S."/>
            <person name="Jang W."/>
            <person name="Sherry S."/>
            <person name="Feolo M."/>
            <person name="Misquitta L."/>
            <person name="Lee E."/>
            <person name="Rotmistrovsky K."/>
            <person name="Greenhut S.F."/>
            <person name="Schaefer C.F."/>
            <person name="Buetow K."/>
            <person name="Bonner T.I."/>
            <person name="Haussler D."/>
            <person name="Kent J."/>
            <person name="Kiekhaus M."/>
            <person name="Furey T."/>
            <person name="Brent M."/>
            <person name="Prange C."/>
            <person name="Schreiber K."/>
            <person name="Shapiro N."/>
            <person name="Bhat N.K."/>
            <person name="Hopkins R.F."/>
            <person name="Hsie F."/>
            <person name="Driscoll T."/>
            <person name="Soares M.B."/>
            <person name="Casavant T.L."/>
            <person name="Scheetz T.E."/>
            <person name="Brown-stein M.J."/>
            <person name="Usdin T.B."/>
            <person name="Toshiyuki S."/>
            <person name="Carninci P."/>
            <person name="Piao Y."/>
            <person name="Dudekula D.B."/>
            <person name="Ko M.S."/>
            <person name="Kawakami K."/>
            <person name="Suzuki Y."/>
            <person name="Sugano S."/>
            <person name="Gruber C.E."/>
            <person name="Smith M.R."/>
            <person name="Simmons B."/>
            <person name="Moore T."/>
            <person name="Waterman R."/>
            <person name="Johnson S.L."/>
            <person name="Ruan Y."/>
            <person name="Wei C.L."/>
            <person name="Mathavan S."/>
            <person name="Gunaratne P.H."/>
            <person name="Wu J."/>
            <person name="Garcia A.M."/>
            <person name="Hulyk S.W."/>
            <person name="Fuh E."/>
            <person name="Yuan Y."/>
            <person name="Sneed A."/>
            <person name="Kowis C."/>
            <person name="Hodgson A."/>
            <person name="Muzny D.M."/>
            <person name="McPherson J."/>
            <person name="Gibbs R.A."/>
            <person name="Fahey J."/>
            <person name="Helton E."/>
            <person name="Ketteman M."/>
            <person name="Madan A."/>
            <person name="Rodrigues S."/>
            <person name="Sanchez A."/>
            <person name="Whiting M."/>
            <person name="Madari A."/>
            <person name="Young A.C."/>
            <person name="Wetherby K.D."/>
            <person name="Granite S.J."/>
            <person name="Kwong P.N."/>
            <person name="Brinkley C.P."/>
            <person name="Pearson R.L."/>
            <person name="Bouffard G.G."/>
            <person name="Blakesly R.W."/>
            <person name="Green E.D."/>
            <person name="Dickson M.C."/>
            <person name="Rodriguez A.C."/>
            <person name="Grimwood J."/>
            <person name="Schmutz J."/>
            <person name="Myers R.M."/>
            <person name="Butterfield Y.S."/>
            <person name="Griffith M."/>
            <person name="Griffith O.L."/>
            <person name="Krzywinski M.I."/>
            <person name="Liao N."/>
            <person name="Morin R."/>
            <person name="Morrin R."/>
            <person name="Palmquist D."/>
            <person name="Petrescu A.S."/>
            <person name="Skalska U."/>
            <person name="Smailus D.E."/>
            <person name="Stott J.M."/>
            <person name="Schnerch A."/>
            <person name="Schein J.E."/>
            <person name="Jones S.J."/>
            <person name="Holt R.A."/>
            <person name="Baross A."/>
            <person name="Marra M.A."/>
            <person name="Clifton S."/>
            <person name="Makowski K.A."/>
            <person name="Bosak S."/>
            <person name="Malek J."/>
        </authorList>
    </citation>
    <scope>NUCLEOTIDE SEQUENCE [LARGE SCALE MRNA]</scope>
    <source>
        <tissue evidence="1">Ovary</tissue>
    </source>
</reference>
<proteinExistence type="evidence at transcript level"/>
<dbReference type="Ensembl" id="ENSRNOT00000089742.3">
    <property type="protein sequence ID" value="ENSRNOP00000078782.1"/>
    <property type="gene ID" value="ENSRNOG00000051135.4"/>
</dbReference>
<reference evidence="2" key="3">
    <citation type="submission" date="2025-05" db="UniProtKB">
        <authorList>
            <consortium name="Ensembl"/>
        </authorList>
    </citation>
    <scope>IDENTIFICATION</scope>
    <source>
        <strain evidence="2">Brown Norway</strain>
    </source>
</reference>
<sequence length="13" mass="1550">MNSRVPDFQEVDL</sequence>
<protein>
    <submittedName>
        <fullName evidence="1">LOC100125371 protein</fullName>
    </submittedName>
    <submittedName>
        <fullName evidence="2">Taurine up-regulated 1</fullName>
    </submittedName>
</protein>
<dbReference type="RGD" id="9685395">
    <property type="gene designation" value="Tug1"/>
</dbReference>
<accession>Q5HZA8</accession>
<dbReference type="Proteomes" id="UP000002494">
    <property type="component" value="Chromosome 14"/>
</dbReference>
<keyword evidence="3" id="KW-1185">Reference proteome</keyword>
<dbReference type="AGR" id="RGD:9685395"/>
<evidence type="ECO:0000313" key="4">
    <source>
        <dbReference type="RGD" id="9685395"/>
    </source>
</evidence>
<reference evidence="2 3" key="2">
    <citation type="journal article" date="2004" name="Nature">
        <title>Genome sequence of the Brown Norway rat yields insights into mammalian evolution.</title>
        <authorList>
            <consortium name="Rat Genome Sequencing Project Consortium"/>
            <person name="Gibbs R.A."/>
            <person name="Weinstock G.M."/>
            <person name="Metzker M.L."/>
            <person name="Muzny D.M."/>
            <person name="Sodergren E.J."/>
            <person name="Scherer S."/>
            <person name="Scott G."/>
            <person name="Steffen D."/>
            <person name="Worley K.C."/>
            <person name="Burch P.E."/>
            <person name="Okwuonu G."/>
            <person name="Hines S."/>
            <person name="Lewis L."/>
            <person name="Deramo C."/>
            <person name="Delgado O."/>
            <person name="Dugan-Rocha S."/>
            <person name="Miner G."/>
            <person name="Morgan M."/>
            <person name="Hawes A."/>
            <person name="Gill R."/>
            <person name="Holt R.A."/>
            <person name="Adams M.D."/>
            <person name="Amanatides P.G."/>
            <person name="Baden-Tillson H."/>
            <person name="Barnstead M."/>
            <person name="Chin S."/>
            <person name="Evans C.A."/>
            <person name="Ferriera S."/>
            <person name="Fosler C."/>
            <person name="Glodek A."/>
            <person name="Gu Z."/>
            <person name="Jennings D."/>
            <person name="Kraft C.L."/>
            <person name="Nguyen T."/>
            <person name="Pfannkoch C.M."/>
            <person name="Sitter C."/>
            <person name="Sutton G.G."/>
            <person name="Venter J.C."/>
            <person name="Woodage T."/>
            <person name="Smith D."/>
            <person name="Lee H.-M."/>
            <person name="Gustafson E."/>
            <person name="Cahill P."/>
            <person name="Kana A."/>
            <person name="Doucette-Stamm L."/>
            <person name="Weinstock K."/>
            <person name="Fechtel K."/>
            <person name="Weiss R.B."/>
            <person name="Dunn D.M."/>
            <person name="Green E.D."/>
            <person name="Blakesley R.W."/>
            <person name="Bouffard G.G."/>
            <person name="De Jong P.J."/>
            <person name="Osoegawa K."/>
            <person name="Zhu B."/>
            <person name="Marra M."/>
            <person name="Schein J."/>
            <person name="Bosdet I."/>
            <person name="Fjell C."/>
            <person name="Jones S."/>
            <person name="Krzywinski M."/>
            <person name="Mathewson C."/>
            <person name="Siddiqui A."/>
            <person name="Wye N."/>
            <person name="McPherson J."/>
            <person name="Zhao S."/>
            <person name="Fraser C.M."/>
            <person name="Shetty J."/>
            <person name="Shatsman S."/>
            <person name="Geer K."/>
            <person name="Chen Y."/>
            <person name="Abramzon S."/>
            <person name="Nierman W.C."/>
            <person name="Havlak P.H."/>
            <person name="Chen R."/>
            <person name="Durbin K.J."/>
            <person name="Egan A."/>
            <person name="Ren Y."/>
            <person name="Song X.-Z."/>
            <person name="Li B."/>
            <person name="Liu Y."/>
            <person name="Qin X."/>
            <person name="Cawley S."/>
            <person name="Cooney A.J."/>
            <person name="D'Souza L.M."/>
            <person name="Martin K."/>
            <person name="Wu J.Q."/>
            <person name="Gonzalez-Garay M.L."/>
            <person name="Jackson A.R."/>
            <person name="Kalafus K.J."/>
            <person name="McLeod M.P."/>
            <person name="Milosavljevic A."/>
            <person name="Virk D."/>
            <person name="Volkov A."/>
            <person name="Wheeler D.A."/>
            <person name="Zhang Z."/>
            <person name="Bailey J.A."/>
            <person name="Eichler E.E."/>
            <person name="Tuzun E."/>
            <person name="Birney E."/>
            <person name="Mongin E."/>
            <person name="Ureta-Vidal A."/>
            <person name="Woodwark C."/>
            <person name="Zdobnov E."/>
            <person name="Bork P."/>
            <person name="Suyama M."/>
            <person name="Torrents D."/>
            <person name="Alexandersson M."/>
            <person name="Trask B.J."/>
            <person name="Young J.M."/>
            <person name="Huang H."/>
            <person name="Wang H."/>
            <person name="Xing H."/>
            <person name="Daniels S."/>
            <person name="Gietzen D."/>
            <person name="Schmidt J."/>
            <person name="Stevens K."/>
            <person name="Vitt U."/>
            <person name="Wingrove J."/>
            <person name="Camara F."/>
            <person name="Mar Alba M."/>
            <person name="Abril J.F."/>
            <person name="Guigo R."/>
            <person name="Smit A."/>
            <person name="Dubchak I."/>
            <person name="Rubin E.M."/>
            <person name="Couronne O."/>
            <person name="Poliakov A."/>
            <person name="Huebner N."/>
            <person name="Ganten D."/>
            <person name="Goesele C."/>
            <person name="Hummel O."/>
            <person name="Kreitler T."/>
            <person name="Lee Y.-A."/>
            <person name="Monti J."/>
            <person name="Schulz H."/>
            <person name="Zimdahl H."/>
            <person name="Himmelbauer H."/>
            <person name="Lehrach H."/>
            <person name="Jacob H.J."/>
            <person name="Bromberg S."/>
            <person name="Gullings-Handley J."/>
            <person name="Jensen-Seaman M.I."/>
            <person name="Kwitek A.E."/>
            <person name="Lazar J."/>
            <person name="Pasko D."/>
            <person name="Tonellato P.J."/>
            <person name="Twigger S."/>
            <person name="Ponting C.P."/>
            <person name="Duarte J.M."/>
            <person name="Rice S."/>
            <person name="Goodstadt L."/>
            <person name="Beatson S.A."/>
            <person name="Emes R.D."/>
            <person name="Winter E.E."/>
            <person name="Webber C."/>
            <person name="Brandt P."/>
            <person name="Nyakatura G."/>
            <person name="Adetobi M."/>
            <person name="Chiaromonte F."/>
            <person name="Elnitski L."/>
            <person name="Eswara P."/>
            <person name="Hardison R.C."/>
            <person name="Hou M."/>
            <person name="Kolbe D."/>
            <person name="Makova K."/>
            <person name="Miller W."/>
            <person name="Nekrutenko A."/>
            <person name="Riemer C."/>
            <person name="Schwartz S."/>
            <person name="Taylor J."/>
            <person name="Yang S."/>
            <person name="Zhang Y."/>
            <person name="Lindpaintner K."/>
            <person name="Andrews T.D."/>
            <person name="Caccamo M."/>
            <person name="Clamp M."/>
            <person name="Clarke L."/>
            <person name="Curwen V."/>
            <person name="Durbin R.M."/>
            <person name="Eyras E."/>
            <person name="Searle S.M."/>
            <person name="Cooper G.M."/>
            <person name="Batzoglou S."/>
            <person name="Brudno M."/>
            <person name="Sidow A."/>
            <person name="Stone E.A."/>
            <person name="Payseur B.A."/>
            <person name="Bourque G."/>
            <person name="Lopez-Otin C."/>
            <person name="Puente X.S."/>
            <person name="Chakrabarti K."/>
            <person name="Chatterji S."/>
            <person name="Dewey C."/>
            <person name="Pachter L."/>
            <person name="Bray N."/>
            <person name="Yap V.B."/>
            <person name="Caspi A."/>
            <person name="Tesler G."/>
            <person name="Pevzner P.A."/>
            <person name="Haussler D."/>
            <person name="Roskin K.M."/>
            <person name="Baertsch R."/>
            <person name="Clawson H."/>
            <person name="Furey T.S."/>
            <person name="Hinrichs A.S."/>
            <person name="Karolchik D."/>
            <person name="Kent W.J."/>
            <person name="Rosenbloom K.R."/>
            <person name="Trumbower H."/>
            <person name="Weirauch M."/>
            <person name="Cooper D.N."/>
            <person name="Stenson P.D."/>
            <person name="Ma B."/>
            <person name="Brent M."/>
            <person name="Arumugam M."/>
            <person name="Shteynberg D."/>
            <person name="Copley R.R."/>
            <person name="Taylor M.S."/>
            <person name="Riethman H."/>
            <person name="Mudunuri U."/>
            <person name="Peterson J."/>
            <person name="Guyer M."/>
            <person name="Felsenfeld A."/>
            <person name="Old S."/>
            <person name="Mockrin S."/>
            <person name="Collins F.S."/>
        </authorList>
    </citation>
    <scope>NUCLEOTIDE SEQUENCE [LARGE SCALE GENOMIC DNA]</scope>
    <source>
        <strain evidence="2 3">Brown Norway</strain>
    </source>
</reference>